<accession>A0A6S6SAQ0</accession>
<dbReference type="Gene3D" id="3.40.30.10">
    <property type="entry name" value="Glutaredoxin"/>
    <property type="match status" value="1"/>
</dbReference>
<name>A0A6S6SAQ0_9BACT</name>
<evidence type="ECO:0000256" key="1">
    <source>
        <dbReference type="ARBA" id="ARBA00022729"/>
    </source>
</evidence>
<evidence type="ECO:0000259" key="2">
    <source>
        <dbReference type="Pfam" id="PF13098"/>
    </source>
</evidence>
<dbReference type="PANTHER" id="PTHR15337">
    <property type="entry name" value="ANTERIOR GRADIENT PROTEIN-RELATED"/>
    <property type="match status" value="1"/>
</dbReference>
<dbReference type="EMBL" id="CACVAU010000001">
    <property type="protein sequence ID" value="CAA6800022.1"/>
    <property type="molecule type" value="Genomic_DNA"/>
</dbReference>
<dbReference type="InterPro" id="IPR051099">
    <property type="entry name" value="AGR/TXD"/>
</dbReference>
<dbReference type="PANTHER" id="PTHR15337:SF11">
    <property type="entry name" value="THIOREDOXIN DOMAIN-CONTAINING PROTEIN"/>
    <property type="match status" value="1"/>
</dbReference>
<dbReference type="AlphaFoldDB" id="A0A6S6SAQ0"/>
<keyword evidence="1" id="KW-0732">Signal</keyword>
<dbReference type="InterPro" id="IPR036249">
    <property type="entry name" value="Thioredoxin-like_sf"/>
</dbReference>
<feature type="domain" description="Thioredoxin-like fold" evidence="2">
    <location>
        <begin position="38"/>
        <end position="127"/>
    </location>
</feature>
<gene>
    <name evidence="3" type="ORF">HELGO_WM9861</name>
</gene>
<protein>
    <recommendedName>
        <fullName evidence="2">Thioredoxin-like fold domain-containing protein</fullName>
    </recommendedName>
</protein>
<dbReference type="SUPFAM" id="SSF52833">
    <property type="entry name" value="Thioredoxin-like"/>
    <property type="match status" value="1"/>
</dbReference>
<proteinExistence type="predicted"/>
<evidence type="ECO:0000313" key="3">
    <source>
        <dbReference type="EMBL" id="CAA6800022.1"/>
    </source>
</evidence>
<organism evidence="3">
    <name type="scientific">uncultured Sulfurovum sp</name>
    <dbReference type="NCBI Taxonomy" id="269237"/>
    <lineage>
        <taxon>Bacteria</taxon>
        <taxon>Pseudomonadati</taxon>
        <taxon>Campylobacterota</taxon>
        <taxon>Epsilonproteobacteria</taxon>
        <taxon>Campylobacterales</taxon>
        <taxon>Sulfurovaceae</taxon>
        <taxon>Sulfurovum</taxon>
        <taxon>environmental samples</taxon>
    </lineage>
</organism>
<reference evidence="3" key="1">
    <citation type="submission" date="2020-01" db="EMBL/GenBank/DDBJ databases">
        <authorList>
            <person name="Meier V. D."/>
            <person name="Meier V D."/>
        </authorList>
    </citation>
    <scope>NUCLEOTIDE SEQUENCE</scope>
    <source>
        <strain evidence="3">HLG_WM_MAG_05</strain>
    </source>
</reference>
<dbReference type="Pfam" id="PF13098">
    <property type="entry name" value="Thioredoxin_2"/>
    <property type="match status" value="1"/>
</dbReference>
<sequence>MKIILIFSFFFGFAFMFKEELFVSSDKMTYQQALSISQQNSKPIMLKLTADNCKYCIKMDKEVLADAEVQTFISKHFIAVSVDVDKDKIPLGMKQTMTPTFVFINKNEEIVSKLPGAWNKKDFMDLLRNRV</sequence>
<dbReference type="InterPro" id="IPR012336">
    <property type="entry name" value="Thioredoxin-like_fold"/>
</dbReference>